<evidence type="ECO:0000256" key="2">
    <source>
        <dbReference type="ARBA" id="ARBA00009025"/>
    </source>
</evidence>
<dbReference type="RefSeq" id="WP_015148313.1">
    <property type="nucleotide sequence ID" value="NC_019693.1"/>
</dbReference>
<reference evidence="10 11" key="1">
    <citation type="submission" date="2012-06" db="EMBL/GenBank/DDBJ databases">
        <title>Finished chromosome of genome of Oscillatoria acuminata PCC 6304.</title>
        <authorList>
            <consortium name="US DOE Joint Genome Institute"/>
            <person name="Gugger M."/>
            <person name="Coursin T."/>
            <person name="Rippka R."/>
            <person name="Tandeau De Marsac N."/>
            <person name="Huntemann M."/>
            <person name="Wei C.-L."/>
            <person name="Han J."/>
            <person name="Detter J.C."/>
            <person name="Han C."/>
            <person name="Tapia R."/>
            <person name="Davenport K."/>
            <person name="Daligault H."/>
            <person name="Erkkila T."/>
            <person name="Gu W."/>
            <person name="Munk A.C.C."/>
            <person name="Teshima H."/>
            <person name="Xu Y."/>
            <person name="Chain P."/>
            <person name="Chen A."/>
            <person name="Krypides N."/>
            <person name="Mavromatis K."/>
            <person name="Markowitz V."/>
            <person name="Szeto E."/>
            <person name="Ivanova N."/>
            <person name="Mikhailova N."/>
            <person name="Ovchinnikova G."/>
            <person name="Pagani I."/>
            <person name="Pati A."/>
            <person name="Goodwin L."/>
            <person name="Peters L."/>
            <person name="Pitluck S."/>
            <person name="Woyke T."/>
            <person name="Kerfeld C."/>
        </authorList>
    </citation>
    <scope>NUCLEOTIDE SEQUENCE [LARGE SCALE GENOMIC DNA]</scope>
    <source>
        <strain evidence="10 11">PCC 6304</strain>
    </source>
</reference>
<name>K9TI11_9CYAN</name>
<dbReference type="GO" id="GO:0048039">
    <property type="term" value="F:ubiquinone binding"/>
    <property type="evidence" value="ECO:0007669"/>
    <property type="project" value="TreeGrafter"/>
</dbReference>
<evidence type="ECO:0000256" key="5">
    <source>
        <dbReference type="ARBA" id="ARBA00023136"/>
    </source>
</evidence>
<keyword evidence="11" id="KW-1185">Reference proteome</keyword>
<gene>
    <name evidence="10" type="ORF">Oscil6304_2000</name>
</gene>
<dbReference type="GO" id="GO:0012505">
    <property type="term" value="C:endomembrane system"/>
    <property type="evidence" value="ECO:0007669"/>
    <property type="project" value="UniProtKB-SubCell"/>
</dbReference>
<dbReference type="Pfam" id="PF00361">
    <property type="entry name" value="Proton_antipo_M"/>
    <property type="match status" value="1"/>
</dbReference>
<feature type="transmembrane region" description="Helical" evidence="8">
    <location>
        <begin position="326"/>
        <end position="347"/>
    </location>
</feature>
<evidence type="ECO:0000256" key="3">
    <source>
        <dbReference type="ARBA" id="ARBA00022692"/>
    </source>
</evidence>
<dbReference type="NCBIfam" id="NF005060">
    <property type="entry name" value="PRK06473.1"/>
    <property type="match status" value="1"/>
</dbReference>
<dbReference type="AlphaFoldDB" id="K9TI11"/>
<comment type="similarity">
    <text evidence="2">Belongs to the complex I subunit 4 family.</text>
</comment>
<comment type="function">
    <text evidence="6">NDH-1 shuttles electrons from NAD(P)H, via FMN and iron-sulfur (Fe-S) centers, to quinones in the respiratory chain. The immediate electron acceptor for the enzyme in this species is believed to be plastoquinone. Couples the redox reaction to proton translocation (for every two electrons transferred, four hydrogen ions are translocated across the cytoplasmic membrane), and thus conserves the redox energy in a proton gradient.</text>
</comment>
<dbReference type="EMBL" id="CP003607">
    <property type="protein sequence ID" value="AFY81669.1"/>
    <property type="molecule type" value="Genomic_DNA"/>
</dbReference>
<feature type="transmembrane region" description="Helical" evidence="8">
    <location>
        <begin position="453"/>
        <end position="473"/>
    </location>
</feature>
<feature type="transmembrane region" description="Helical" evidence="8">
    <location>
        <begin position="6"/>
        <end position="24"/>
    </location>
</feature>
<feature type="transmembrane region" description="Helical" evidence="8">
    <location>
        <begin position="240"/>
        <end position="260"/>
    </location>
</feature>
<evidence type="ECO:0000256" key="6">
    <source>
        <dbReference type="ARBA" id="ARBA00025624"/>
    </source>
</evidence>
<dbReference type="KEGG" id="oac:Oscil6304_2000"/>
<dbReference type="OrthoDB" id="416973at2"/>
<feature type="transmembrane region" description="Helical" evidence="8">
    <location>
        <begin position="70"/>
        <end position="96"/>
    </location>
</feature>
<dbReference type="GO" id="GO:0016020">
    <property type="term" value="C:membrane"/>
    <property type="evidence" value="ECO:0007669"/>
    <property type="project" value="UniProtKB-SubCell"/>
</dbReference>
<evidence type="ECO:0000256" key="8">
    <source>
        <dbReference type="SAM" id="Phobius"/>
    </source>
</evidence>
<dbReference type="PANTHER" id="PTHR43507">
    <property type="entry name" value="NADH-UBIQUINONE OXIDOREDUCTASE CHAIN 4"/>
    <property type="match status" value="1"/>
</dbReference>
<keyword evidence="4 8" id="KW-1133">Transmembrane helix</keyword>
<organism evidence="10 11">
    <name type="scientific">Oscillatoria acuminata PCC 6304</name>
    <dbReference type="NCBI Taxonomy" id="56110"/>
    <lineage>
        <taxon>Bacteria</taxon>
        <taxon>Bacillati</taxon>
        <taxon>Cyanobacteriota</taxon>
        <taxon>Cyanophyceae</taxon>
        <taxon>Oscillatoriophycideae</taxon>
        <taxon>Oscillatoriales</taxon>
        <taxon>Oscillatoriaceae</taxon>
        <taxon>Oscillatoria</taxon>
    </lineage>
</organism>
<dbReference type="GO" id="GO:0008137">
    <property type="term" value="F:NADH dehydrogenase (ubiquinone) activity"/>
    <property type="evidence" value="ECO:0007669"/>
    <property type="project" value="InterPro"/>
</dbReference>
<dbReference type="HOGENOM" id="CLU_007100_4_4_3"/>
<evidence type="ECO:0000259" key="9">
    <source>
        <dbReference type="Pfam" id="PF00361"/>
    </source>
</evidence>
<dbReference type="InterPro" id="IPR010227">
    <property type="entry name" value="NADH_Q_OxRdtase_chainM/4"/>
</dbReference>
<dbReference type="InParanoid" id="K9TI11"/>
<evidence type="ECO:0000256" key="1">
    <source>
        <dbReference type="ARBA" id="ARBA00004127"/>
    </source>
</evidence>
<evidence type="ECO:0000256" key="7">
    <source>
        <dbReference type="RuleBase" id="RU000320"/>
    </source>
</evidence>
<feature type="transmembrane region" description="Helical" evidence="8">
    <location>
        <begin position="132"/>
        <end position="150"/>
    </location>
</feature>
<feature type="transmembrane region" description="Helical" evidence="8">
    <location>
        <begin position="410"/>
        <end position="432"/>
    </location>
</feature>
<dbReference type="EC" id="1.6.5.3" evidence="10"/>
<keyword evidence="10" id="KW-0560">Oxidoreductase</keyword>
<evidence type="ECO:0000313" key="11">
    <source>
        <dbReference type="Proteomes" id="UP000010367"/>
    </source>
</evidence>
<comment type="subcellular location">
    <subcellularLocation>
        <location evidence="1">Endomembrane system</location>
        <topology evidence="1">Multi-pass membrane protein</topology>
    </subcellularLocation>
    <subcellularLocation>
        <location evidence="7">Membrane</location>
        <topology evidence="7">Multi-pass membrane protein</topology>
    </subcellularLocation>
</comment>
<feature type="transmembrane region" description="Helical" evidence="8">
    <location>
        <begin position="368"/>
        <end position="398"/>
    </location>
</feature>
<feature type="transmembrane region" description="Helical" evidence="8">
    <location>
        <begin position="108"/>
        <end position="126"/>
    </location>
</feature>
<dbReference type="PATRIC" id="fig|56110.3.peg.2386"/>
<dbReference type="Proteomes" id="UP000010367">
    <property type="component" value="Chromosome"/>
</dbReference>
<dbReference type="InterPro" id="IPR001750">
    <property type="entry name" value="ND/Mrp_TM"/>
</dbReference>
<dbReference type="InterPro" id="IPR003918">
    <property type="entry name" value="NADH_UbQ_OxRdtase"/>
</dbReference>
<dbReference type="NCBIfam" id="TIGR01972">
    <property type="entry name" value="NDH_I_M"/>
    <property type="match status" value="1"/>
</dbReference>
<feature type="domain" description="NADH:quinone oxidoreductase/Mrp antiporter transmembrane" evidence="9">
    <location>
        <begin position="126"/>
        <end position="418"/>
    </location>
</feature>
<keyword evidence="5 8" id="KW-0472">Membrane</keyword>
<dbReference type="PRINTS" id="PR01437">
    <property type="entry name" value="NUOXDRDTASE4"/>
</dbReference>
<feature type="transmembrane region" description="Helical" evidence="8">
    <location>
        <begin position="31"/>
        <end position="50"/>
    </location>
</feature>
<feature type="transmembrane region" description="Helical" evidence="8">
    <location>
        <begin position="266"/>
        <end position="287"/>
    </location>
</feature>
<protein>
    <submittedName>
        <fullName evidence="10">NADH dehydrogenase subunit M</fullName>
        <ecNumber evidence="10">1.6.5.3</ecNumber>
    </submittedName>
</protein>
<evidence type="ECO:0000313" key="10">
    <source>
        <dbReference type="EMBL" id="AFY81669.1"/>
    </source>
</evidence>
<dbReference type="GO" id="GO:0042773">
    <property type="term" value="P:ATP synthesis coupled electron transport"/>
    <property type="evidence" value="ECO:0007669"/>
    <property type="project" value="InterPro"/>
</dbReference>
<feature type="transmembrane region" description="Helical" evidence="8">
    <location>
        <begin position="299"/>
        <end position="320"/>
    </location>
</feature>
<accession>K9TI11</accession>
<dbReference type="eggNOG" id="COG1008">
    <property type="taxonomic scope" value="Bacteria"/>
</dbReference>
<sequence length="517" mass="55777">MLSALIWVPTIGAALIGFFPNQMNPKRSRQIALAITFVTFIWSLILLSQFDPTGVGLQFEENLPWLEYLGLSYRLGLDGLSLPLILLNGLLTLIALYSTNEGITRPRFYYALILLLNAGVAGAFLAQDLLLFFLFYEVELIPLYLLIAIWGGARRGYAATKFLLYTAISGILILASFLGLVWLTHADSFAYQAFAGASLPLKSQLLLLAPLLIGFAIKTPIVPFHTWLPDAHVEASTPISVMLAGVLLKLGTYGLLRFGVGLFPDAWAYWAPWLATVAVVSVLYGAFSAISQTDMKKMVAFSSVAHMGYILLACAANTPVSIVGAVFQMVSHGLISALLFLLVGVVYKKAGTRDLRVLHGLLNPERGLPMIGSLMVLAVMASAGIPGMAGFIAEFIIFRGSLPVFPVQTLLSMIGTGLTAVYFLLLINRAFFGRLSEQVVNLPPVQWSDRIPAIVLAVFVVILGLLPSGLVAYSETAATALSLGRPTLSAVVHQEAHQEAIAVSHESDVPTLFSVNP</sequence>
<dbReference type="GO" id="GO:0015990">
    <property type="term" value="P:electron transport coupled proton transport"/>
    <property type="evidence" value="ECO:0007669"/>
    <property type="project" value="TreeGrafter"/>
</dbReference>
<dbReference type="GO" id="GO:0003954">
    <property type="term" value="F:NADH dehydrogenase activity"/>
    <property type="evidence" value="ECO:0007669"/>
    <property type="project" value="TreeGrafter"/>
</dbReference>
<dbReference type="PANTHER" id="PTHR43507:SF21">
    <property type="entry name" value="NAD(P)H-QUINONE OXIDOREDUCTASE CHAIN 4, CHLOROPLASTIC"/>
    <property type="match status" value="1"/>
</dbReference>
<evidence type="ECO:0000256" key="4">
    <source>
        <dbReference type="ARBA" id="ARBA00022989"/>
    </source>
</evidence>
<proteinExistence type="inferred from homology"/>
<feature type="transmembrane region" description="Helical" evidence="8">
    <location>
        <begin position="205"/>
        <end position="228"/>
    </location>
</feature>
<dbReference type="STRING" id="56110.Oscil6304_2000"/>
<feature type="transmembrane region" description="Helical" evidence="8">
    <location>
        <begin position="162"/>
        <end position="185"/>
    </location>
</feature>
<keyword evidence="3 7" id="KW-0812">Transmembrane</keyword>